<dbReference type="OrthoDB" id="5983at2759"/>
<gene>
    <name evidence="2" type="ORF">Gasu_10950</name>
</gene>
<organism evidence="2 3">
    <name type="scientific">Galdieria sulphuraria</name>
    <name type="common">Red alga</name>
    <dbReference type="NCBI Taxonomy" id="130081"/>
    <lineage>
        <taxon>Eukaryota</taxon>
        <taxon>Rhodophyta</taxon>
        <taxon>Bangiophyceae</taxon>
        <taxon>Galdieriales</taxon>
        <taxon>Galdieriaceae</taxon>
        <taxon>Galdieria</taxon>
    </lineage>
</organism>
<reference evidence="3" key="1">
    <citation type="journal article" date="2013" name="Science">
        <title>Gene transfer from bacteria and archaea facilitated evolution of an extremophilic eukaryote.</title>
        <authorList>
            <person name="Schonknecht G."/>
            <person name="Chen W.H."/>
            <person name="Ternes C.M."/>
            <person name="Barbier G.G."/>
            <person name="Shrestha R.P."/>
            <person name="Stanke M."/>
            <person name="Brautigam A."/>
            <person name="Baker B.J."/>
            <person name="Banfield J.F."/>
            <person name="Garavito R.M."/>
            <person name="Carr K."/>
            <person name="Wilkerson C."/>
            <person name="Rensing S.A."/>
            <person name="Gagneul D."/>
            <person name="Dickenson N.E."/>
            <person name="Oesterhelt C."/>
            <person name="Lercher M.J."/>
            <person name="Weber A.P."/>
        </authorList>
    </citation>
    <scope>NUCLEOTIDE SEQUENCE [LARGE SCALE GENOMIC DNA]</scope>
    <source>
        <strain evidence="3">074W</strain>
    </source>
</reference>
<protein>
    <recommendedName>
        <fullName evidence="1">VHS domain-containing protein</fullName>
    </recommendedName>
</protein>
<dbReference type="KEGG" id="gsl:Gasu_10950"/>
<dbReference type="Gene3D" id="1.25.40.90">
    <property type="match status" value="1"/>
</dbReference>
<proteinExistence type="predicted"/>
<evidence type="ECO:0000313" key="2">
    <source>
        <dbReference type="EMBL" id="EME31716.1"/>
    </source>
</evidence>
<dbReference type="InterPro" id="IPR008942">
    <property type="entry name" value="ENTH_VHS"/>
</dbReference>
<dbReference type="PROSITE" id="PS50179">
    <property type="entry name" value="VHS"/>
    <property type="match status" value="1"/>
</dbReference>
<dbReference type="Gramene" id="EME31716">
    <property type="protein sequence ID" value="EME31716"/>
    <property type="gene ID" value="Gasu_10950"/>
</dbReference>
<dbReference type="GeneID" id="17090343"/>
<dbReference type="RefSeq" id="XP_005708236.1">
    <property type="nucleotide sequence ID" value="XM_005708179.1"/>
</dbReference>
<dbReference type="GO" id="GO:0035091">
    <property type="term" value="F:phosphatidylinositol binding"/>
    <property type="evidence" value="ECO:0007669"/>
    <property type="project" value="InterPro"/>
</dbReference>
<dbReference type="SUPFAM" id="SSF48464">
    <property type="entry name" value="ENTH/VHS domain"/>
    <property type="match status" value="1"/>
</dbReference>
<dbReference type="InterPro" id="IPR002014">
    <property type="entry name" value="VHS_dom"/>
</dbReference>
<dbReference type="STRING" id="130081.M2W7C2"/>
<evidence type="ECO:0000259" key="1">
    <source>
        <dbReference type="PROSITE" id="PS50179"/>
    </source>
</evidence>
<evidence type="ECO:0000313" key="3">
    <source>
        <dbReference type="Proteomes" id="UP000030680"/>
    </source>
</evidence>
<dbReference type="EMBL" id="KB454490">
    <property type="protein sequence ID" value="EME31716.1"/>
    <property type="molecule type" value="Genomic_DNA"/>
</dbReference>
<name>M2W7C2_GALSU</name>
<dbReference type="AlphaFoldDB" id="M2W7C2"/>
<dbReference type="Proteomes" id="UP000030680">
    <property type="component" value="Unassembled WGS sequence"/>
</dbReference>
<dbReference type="GO" id="GO:0043130">
    <property type="term" value="F:ubiquitin binding"/>
    <property type="evidence" value="ECO:0007669"/>
    <property type="project" value="InterPro"/>
</dbReference>
<accession>M2W7C2</accession>
<sequence>MSKGDMACLQPTFEHRIQGASPSLHSFGKRRSWGVQNLGLGLLTKQDSSYLKLSNPDLIQMVILVEEWTESKDTSGLEAKKEKIFQSASEFLRGGELLAFAIRKRLKVQDEDVLNRALQLLKDAVQNIPGFFRDIATDKFFRRLWRIVVPDYKEPVSTRLRKTLTLTNAEDIIKQHRSISSEMKEMVMMLIRAWAEELEASSSLSMDPAAVFWMERFHSKNLKYHFPEVRHEGKPYVYGTRALKSIPSSVLSLLISNRANSSSSSQSSSTCISDSQEEMLLGRNIKSLESDILVLKELLMKTDDISELADDDHAIHLLVQARLALKKLTA</sequence>
<feature type="domain" description="VHS" evidence="1">
    <location>
        <begin position="101"/>
        <end position="206"/>
    </location>
</feature>
<keyword evidence="3" id="KW-1185">Reference proteome</keyword>